<evidence type="ECO:0000256" key="2">
    <source>
        <dbReference type="ARBA" id="ARBA00022679"/>
    </source>
</evidence>
<dbReference type="GO" id="GO:0004445">
    <property type="term" value="F:inositol-polyphosphate 5-phosphatase activity"/>
    <property type="evidence" value="ECO:0007669"/>
    <property type="project" value="InterPro"/>
</dbReference>
<keyword evidence="3" id="KW-0949">S-adenosyl-L-methionine</keyword>
<dbReference type="PANTHER" id="PTHR45666:SF18">
    <property type="entry name" value="TYPE IV INOSITOL POLYPHOSPHATE 5-PHOSPHATASE 9"/>
    <property type="match status" value="1"/>
</dbReference>
<dbReference type="PROSITE" id="PS51683">
    <property type="entry name" value="SAM_OMT_II"/>
    <property type="match status" value="1"/>
</dbReference>
<dbReference type="Pfam" id="PF00891">
    <property type="entry name" value="Methyltransf_2"/>
    <property type="match status" value="1"/>
</dbReference>
<keyword evidence="4" id="KW-0378">Hydrolase</keyword>
<dbReference type="InterPro" id="IPR029063">
    <property type="entry name" value="SAM-dependent_MTases_sf"/>
</dbReference>
<dbReference type="PANTHER" id="PTHR45666">
    <property type="entry name" value="TYPE IV INOSITOL POLYPHOSPHATE 5-PHOSPHATASE 9"/>
    <property type="match status" value="1"/>
</dbReference>
<dbReference type="GO" id="GO:0008171">
    <property type="term" value="F:O-methyltransferase activity"/>
    <property type="evidence" value="ECO:0007669"/>
    <property type="project" value="InterPro"/>
</dbReference>
<dbReference type="OrthoDB" id="785963at2759"/>
<dbReference type="AlphaFoldDB" id="A0A835GZK2"/>
<evidence type="ECO:0000259" key="5">
    <source>
        <dbReference type="Pfam" id="PF00891"/>
    </source>
</evidence>
<feature type="domain" description="O-methyltransferase C-terminal" evidence="5">
    <location>
        <begin position="80"/>
        <end position="135"/>
    </location>
</feature>
<proteinExistence type="predicted"/>
<comment type="caution">
    <text evidence="6">The sequence shown here is derived from an EMBL/GenBank/DDBJ whole genome shotgun (WGS) entry which is preliminary data.</text>
</comment>
<dbReference type="InterPro" id="IPR036691">
    <property type="entry name" value="Endo/exonu/phosph_ase_sf"/>
</dbReference>
<dbReference type="InterPro" id="IPR001077">
    <property type="entry name" value="COMT_C"/>
</dbReference>
<dbReference type="GO" id="GO:0004439">
    <property type="term" value="F:phosphatidylinositol-4,5-bisphosphate 5-phosphatase activity"/>
    <property type="evidence" value="ECO:0007669"/>
    <property type="project" value="TreeGrafter"/>
</dbReference>
<evidence type="ECO:0000256" key="1">
    <source>
        <dbReference type="ARBA" id="ARBA00022603"/>
    </source>
</evidence>
<keyword evidence="2" id="KW-0808">Transferase</keyword>
<keyword evidence="1" id="KW-0489">Methyltransferase</keyword>
<evidence type="ECO:0000313" key="7">
    <source>
        <dbReference type="Proteomes" id="UP000631114"/>
    </source>
</evidence>
<reference evidence="6 7" key="1">
    <citation type="submission" date="2020-10" db="EMBL/GenBank/DDBJ databases">
        <title>The Coptis chinensis genome and diversification of protoberbering-type alkaloids.</title>
        <authorList>
            <person name="Wang B."/>
            <person name="Shu S."/>
            <person name="Song C."/>
            <person name="Liu Y."/>
        </authorList>
    </citation>
    <scope>NUCLEOTIDE SEQUENCE [LARGE SCALE GENOMIC DNA]</scope>
    <source>
        <strain evidence="6">HL-2020</strain>
        <tissue evidence="6">Leaf</tissue>
    </source>
</reference>
<dbReference type="EMBL" id="JADFTS010000009">
    <property type="protein sequence ID" value="KAF9588028.1"/>
    <property type="molecule type" value="Genomic_DNA"/>
</dbReference>
<dbReference type="Proteomes" id="UP000631114">
    <property type="component" value="Unassembled WGS sequence"/>
</dbReference>
<name>A0A835GZK2_9MAGN</name>
<dbReference type="Gene3D" id="3.60.10.10">
    <property type="entry name" value="Endonuclease/exonuclease/phosphatase"/>
    <property type="match status" value="1"/>
</dbReference>
<evidence type="ECO:0000256" key="3">
    <source>
        <dbReference type="ARBA" id="ARBA00022691"/>
    </source>
</evidence>
<dbReference type="GO" id="GO:0032259">
    <property type="term" value="P:methylation"/>
    <property type="evidence" value="ECO:0007669"/>
    <property type="project" value="UniProtKB-KW"/>
</dbReference>
<dbReference type="Gene3D" id="3.40.50.150">
    <property type="entry name" value="Vaccinia Virus protein VP39"/>
    <property type="match status" value="1"/>
</dbReference>
<dbReference type="SUPFAM" id="SSF56219">
    <property type="entry name" value="DNase I-like"/>
    <property type="match status" value="1"/>
</dbReference>
<dbReference type="GO" id="GO:0034485">
    <property type="term" value="F:phosphatidylinositol-3,4,5-trisphosphate 5-phosphatase activity"/>
    <property type="evidence" value="ECO:0007669"/>
    <property type="project" value="TreeGrafter"/>
</dbReference>
<dbReference type="GO" id="GO:0046856">
    <property type="term" value="P:phosphatidylinositol dephosphorylation"/>
    <property type="evidence" value="ECO:0007669"/>
    <property type="project" value="TreeGrafter"/>
</dbReference>
<dbReference type="InterPro" id="IPR045849">
    <property type="entry name" value="IP5P_plant"/>
</dbReference>
<gene>
    <name evidence="6" type="ORF">IFM89_007203</name>
</gene>
<sequence>MAEEEATILQGQETITKGSVSIRFYLRGTSFCFVCGHLASGGKGGNEKYRNSDATEILSRTSFPRGPLHDLPPNILDHDGTATLIGKIVKAHPHLSGTKFDLPHVVPTSPEHTGVVHVGGDMFAEIPQADAIIMKV</sequence>
<dbReference type="InterPro" id="IPR016461">
    <property type="entry name" value="COMT-like"/>
</dbReference>
<protein>
    <recommendedName>
        <fullName evidence="5">O-methyltransferase C-terminal domain-containing protein</fullName>
    </recommendedName>
</protein>
<organism evidence="6 7">
    <name type="scientific">Coptis chinensis</name>
    <dbReference type="NCBI Taxonomy" id="261450"/>
    <lineage>
        <taxon>Eukaryota</taxon>
        <taxon>Viridiplantae</taxon>
        <taxon>Streptophyta</taxon>
        <taxon>Embryophyta</taxon>
        <taxon>Tracheophyta</taxon>
        <taxon>Spermatophyta</taxon>
        <taxon>Magnoliopsida</taxon>
        <taxon>Ranunculales</taxon>
        <taxon>Ranunculaceae</taxon>
        <taxon>Coptidoideae</taxon>
        <taxon>Coptis</taxon>
    </lineage>
</organism>
<accession>A0A835GZK2</accession>
<dbReference type="SUPFAM" id="SSF53335">
    <property type="entry name" value="S-adenosyl-L-methionine-dependent methyltransferases"/>
    <property type="match status" value="1"/>
</dbReference>
<keyword evidence="7" id="KW-1185">Reference proteome</keyword>
<evidence type="ECO:0000256" key="4">
    <source>
        <dbReference type="ARBA" id="ARBA00022801"/>
    </source>
</evidence>
<evidence type="ECO:0000313" key="6">
    <source>
        <dbReference type="EMBL" id="KAF9588028.1"/>
    </source>
</evidence>